<dbReference type="SUPFAM" id="SSF141072">
    <property type="entry name" value="CalX-like"/>
    <property type="match status" value="1"/>
</dbReference>
<proteinExistence type="predicted"/>
<dbReference type="InterPro" id="IPR051172">
    <property type="entry name" value="Chlamydia_OmcB"/>
</dbReference>
<keyword evidence="2" id="KW-0677">Repeat</keyword>
<organism evidence="5 6">
    <name type="scientific">Herpetosiphon gulosus</name>
    <dbReference type="NCBI Taxonomy" id="1973496"/>
    <lineage>
        <taxon>Bacteria</taxon>
        <taxon>Bacillati</taxon>
        <taxon>Chloroflexota</taxon>
        <taxon>Chloroflexia</taxon>
        <taxon>Herpetosiphonales</taxon>
        <taxon>Herpetosiphonaceae</taxon>
        <taxon>Herpetosiphon</taxon>
    </lineage>
</organism>
<reference evidence="5 6" key="1">
    <citation type="submission" date="2024-02" db="EMBL/GenBank/DDBJ databases">
        <title>Herpetosiphon gulosus NBRC 112829.</title>
        <authorList>
            <person name="Ichikawa N."/>
            <person name="Katano-Makiyama Y."/>
            <person name="Hidaka K."/>
        </authorList>
    </citation>
    <scope>NUCLEOTIDE SEQUENCE [LARGE SCALE GENOMIC DNA]</scope>
    <source>
        <strain evidence="5 6">NBRC 112829</strain>
    </source>
</reference>
<dbReference type="Gene3D" id="2.60.40.10">
    <property type="entry name" value="Immunoglobulins"/>
    <property type="match status" value="1"/>
</dbReference>
<dbReference type="InterPro" id="IPR038081">
    <property type="entry name" value="CalX-like_sf"/>
</dbReference>
<evidence type="ECO:0000256" key="3">
    <source>
        <dbReference type="ARBA" id="ARBA00022837"/>
    </source>
</evidence>
<dbReference type="PANTHER" id="PTHR34819:SF3">
    <property type="entry name" value="CELL SURFACE PROTEIN"/>
    <property type="match status" value="1"/>
</dbReference>
<dbReference type="EMBL" id="BAABRU010000001">
    <property type="protein sequence ID" value="GAA5526302.1"/>
    <property type="molecule type" value="Genomic_DNA"/>
</dbReference>
<sequence length="3415" mass="351196">MKVTQTERYPAVLKQSRLSAVVAALLAGVLFVLQGSGAFAAPKPVQQAQTLAERPMAAPLLGSNDVLLSDMGGLGNSDGSIAVNPVVAYNATDSQYLLVWEGLETATGSLNLHGQLIDAATGAEIGTNDFLIADDADVQDTYAKPQVVWNSVNNEYLVIFEGDSQAAAGITNELEIYAQRVAANGSLIGTPFRVSQMGADGVNTLDAFEPSVAYNATNNQYAVVWYGDDMVGGRAEGEFEVYVQLLGYSGGNLIEIGGDVKVSDVGTTGTATIRPEDPNIVWNSVNNEYLVVWRSDDSGTDGDFDVYGQRLSAALTEVGADDFLIANNVNQDSFDVNVGYNPNNNLYMVIWSGDNVTNSVYNVYGQLVNGATGALSGGLLALSSTNTGVSTDPAITYNSRDNQFIIAWMAPSAPGNTEREIFTQKINAQTGARIAPNDVQVSDMGPSGSDTHFANGFIGIAYAGQTLNHSLVVWGGADNRDGQTAGESEIFGQLITPILNVRKTITSNITNLDAFDTITYQIEVEHATIVEGADTVSLSLADGFNLNLTDDLPAQLNSPSIVSAIVSDGATNTNVAGNMSIGSGDLATTAPFNLRYRSNGNNSEKLTLVLNAKVADTTVAGTVFGNVANTTWSNSASLGTVAGLTDSSANVNATMARAFTVSKSSLETEALINQDVTYHLDVGVIEGRTNNLQFVDTLPANTSYVLGSINVSNSNGMTINGLIANVSGQTLTINASSVVNPGNVDNGATADSDVFRLSYQVKVLDVPANVSGVVLTNSVNAAANPSQGDTGNTHNLTIVEPFLDVSKTIVGVSTAVDAGDTVRYRIRVDHTAASTAQAYDLSVVDDLPALLGSPVVESATISDGATNTDVTSNFTINGSGQLSTTTATNLNINTNGTTDQSLTIIVRGVVTNAVTPGATIANTANITWRNATSLQRSNYNDSSAAPNITVPAPFTVTKTVIAGGTPTIGSIVTYQLTVNVLEGTTNNLQLVDTLPVGMSYVSGSSTITPNGMTIATVTVSLSGQTLTFATASVVNPGNVDNSATMDTDSFTISYQARVNDVPGNVAGTVLANDVDATADGVAADNNNSVSVTVREPLLSIDKSISTSTAGVDAFDTVRYRIEVFPQATSNANAFGLNITDDMPAALQGTVIESAIINDGATTTDVASNFSINGSGDLVTLTPVDLALNTNGPSDQVLVIVMRGTVRNTVNPGGTIANAATVTWRNSESVQRASYTATDLAPTITIPASFSVTKTVAAPGANVAVGATVTYRLSTTVIEGTTNNLQWVDTLPAGMSYVPASAVIENANGMTVTGLNASISGQVLTIDATSVTNPGNVDNAAVADTDAFTVSYQATVNDVAGNVAGTVLTNDVDASANPGLSDNNNSASVTVVEPSLAIDKALTTSSVGVDAGDTVRYRIEVSHQAASNANAFNINISDDMPAGVPNFVIESATISDGATNTDVSSNFAINGSGDLVTITPPNLLLDTNGTNDQRLTIIVAGQVRNQINPGGAIANAATVTWRNSAGVQRASYTATDLAPTITVANSFSVAKTVVAPGPEVGAGATVTYRLSTTLIEGTTDNIQWVDTLPVGMTYVPASAVIENANGMTVNGFAANVSGQVLTISASSVLNPGNVDNAAVADTDSFTITYQATVAGNATSGTLLTNDVDASADPGLSDTNNQVTVTVVEPELNISKTINSVTTGVDAGDEVRYFIKVQPTAGSGANATSVMITDTLPSQLTATSILSATVSDGATTTNVAGNFTIVGGQLRTTGNLSLDLNTNGANDQVLTLMVRGAVADSTTPLSTINNTADLTWRNPGGVFNANYNDSATTPTINVASTWTVGKFIVPPITQVSIGQVVTYTVSTTVIEGTTLNPVWVDTIPTGMSYVPGSAQISNANGVTINNFNVSLSGQTLTISATSIVNPGNTNNAGSVDIDTFLMSYQTVVGNVAGGTVLTNDLDSSASPSLVDNNNQVSVTVVEPTLSVVKTITTATGGVDAGDTVRYQIRVAHVPSSNNNATSVLLTDTLPLELQNLTLVSAIVSDGATSTNVSGNFSLSGGVLRVTGNLNLLIDTNGSNDQVLTVIVQGAVRDSITPTASFSNTANISWSNASGVSRPIYIANGSSPTITVPSVWSVTKAISPATSTVSPGQVVEYTLTTTVLEGTTNNAQWVDTLPVGMSYVAGSAQVLDANGMTINGFNASLSGQTLTIATSSVVNPGNVNNAAATDSDSFVIRYLVTVDNDVSLGATLTNDVDATAGPGLVDNNNAVSVTVQEPELTLNVAETSDAQLEAGDPITFVVTINNPAGANAQDANTVAITSSFTSNLSNLNIVNAQQTGGATGGSFAIVGNNLQTNTPASMPIGSQIVLTISAQVNNTAAPASLASMQSGVTWRNAADVSLPRYSQTDSVDAAIASFFTVTKAIVPAASTVSAGQTVTYTLEVAVIEGSTSNIVLTDTLPVGMSYEVGSGAILSNGGITLNNFTVTSVGQNVIFRVDPATNPGSYPSDGLDTDSFSLIYRATVGQNVPSGTALTNDVDATASPNLSDSDNSVTVTVVEPDLNINLSKLTADGGLDAADKLRQQLVISHTTNSLASAYDVDLNVDLPASFGTPALVSAIVSDGATSTNFSGNLGFDANGDLINTGNINLLINTNGSNDQRLTVVIEYTLPNSINQGATASSEGSITWKNVSGSQLPSFTADSNVLDYAVATSFELEKAVASTSIASTVGSQVTFGEVVTYVLTATVLEGTTNNLSFVDTLPVGLTYVAGSASVANANGMTVNGLTANLSGQTLTIAASSVVNPGNVNAANAIDNDSFTITYQATVDGSSSVVRGAKLLNSVNGSADPSLTDTINTATVDVIEPTLTIVKAVDDSTPDFGQVLDYTLTIEHTAQSNSIAYDLLVADSLPTGLSAVAGSLNVISGPAPTSFVINGTTVEATFASFATGSTTVLGYQARVASPPALAIGASLVNEVDLSWTSASGTVNLERSYNASDDVTVTITSVDLAISKQVTPSVATPGTPVTFTIHLTNTGNLQTSNIVLTDIVSPLLTNVNVSSQGLTITDTGANPSYVWTVNDLPAGASGSIQISGIISPSLASDTTLINNVSVSDEIDQLLANNNASAIVALVVPRISFSLNNYEVVEATGSATVTVQLNAPNPNSAVQVTFATSNGTANLSDYTPVTQTLTIPQGQTSVEVIVPILDDSTYELNETILLSLTNPAGTAFGTPITSTITIINDDRALVFIPMATKPASVDVVVDSIQVLNGTVRVTIRNTGSEPLSGGYWVDAYINPAQAPTAVNQPWNSIGLFGMAWAIPTNAPVLAPNATLTLISGGQYYRSDLSFVPPGQLSAGSRIYAQADSFGLTSYGAILETHEINGGTYNNIRGPYIVPANTTLVFAEQRPSTPEDLTGVPERPLPR</sequence>
<keyword evidence="1" id="KW-0732">Signal</keyword>
<dbReference type="PANTHER" id="PTHR34819">
    <property type="entry name" value="LARGE CYSTEINE-RICH PERIPLASMIC PROTEIN OMCB"/>
    <property type="match status" value="1"/>
</dbReference>
<feature type="domain" description="Calx-beta" evidence="4">
    <location>
        <begin position="3119"/>
        <end position="3214"/>
    </location>
</feature>
<keyword evidence="3" id="KW-0106">Calcium</keyword>
<accession>A0ABP9WSX2</accession>
<dbReference type="InterPro" id="IPR026466">
    <property type="entry name" value="Fim_isopep_form_D2_dom"/>
</dbReference>
<comment type="caution">
    <text evidence="5">The sequence shown here is derived from an EMBL/GenBank/DDBJ whole genome shotgun (WGS) entry which is preliminary data.</text>
</comment>
<dbReference type="Pfam" id="PF01345">
    <property type="entry name" value="DUF11"/>
    <property type="match status" value="1"/>
</dbReference>
<dbReference type="InterPro" id="IPR003644">
    <property type="entry name" value="Calx_beta"/>
</dbReference>
<evidence type="ECO:0000259" key="4">
    <source>
        <dbReference type="SMART" id="SM00237"/>
    </source>
</evidence>
<dbReference type="Gene3D" id="2.60.40.2030">
    <property type="match status" value="1"/>
</dbReference>
<dbReference type="InterPro" id="IPR013783">
    <property type="entry name" value="Ig-like_fold"/>
</dbReference>
<evidence type="ECO:0000313" key="6">
    <source>
        <dbReference type="Proteomes" id="UP001428290"/>
    </source>
</evidence>
<evidence type="ECO:0000313" key="5">
    <source>
        <dbReference type="EMBL" id="GAA5526302.1"/>
    </source>
</evidence>
<dbReference type="Proteomes" id="UP001428290">
    <property type="component" value="Unassembled WGS sequence"/>
</dbReference>
<evidence type="ECO:0000256" key="2">
    <source>
        <dbReference type="ARBA" id="ARBA00022737"/>
    </source>
</evidence>
<dbReference type="Gene3D" id="2.60.40.740">
    <property type="match status" value="11"/>
</dbReference>
<dbReference type="NCBIfam" id="TIGR01451">
    <property type="entry name" value="B_ant_repeat"/>
    <property type="match status" value="9"/>
</dbReference>
<dbReference type="SMART" id="SM00237">
    <property type="entry name" value="Calx_beta"/>
    <property type="match status" value="1"/>
</dbReference>
<keyword evidence="6" id="KW-1185">Reference proteome</keyword>
<protein>
    <recommendedName>
        <fullName evidence="4">Calx-beta domain-containing protein</fullName>
    </recommendedName>
</protein>
<dbReference type="NCBIfam" id="TIGR04226">
    <property type="entry name" value="RrgB_K2N_iso_D2"/>
    <property type="match status" value="6"/>
</dbReference>
<dbReference type="InterPro" id="IPR047589">
    <property type="entry name" value="DUF11_rpt"/>
</dbReference>
<name>A0ABP9WSX2_9CHLR</name>
<dbReference type="Pfam" id="PF03160">
    <property type="entry name" value="Calx-beta"/>
    <property type="match status" value="1"/>
</dbReference>
<gene>
    <name evidence="5" type="ORF">Hgul01_00074</name>
</gene>
<evidence type="ECO:0000256" key="1">
    <source>
        <dbReference type="ARBA" id="ARBA00022729"/>
    </source>
</evidence>
<dbReference type="InterPro" id="IPR001434">
    <property type="entry name" value="OmcB-like_DUF11"/>
</dbReference>